<keyword evidence="5" id="KW-0966">Cell projection</keyword>
<evidence type="ECO:0000256" key="6">
    <source>
        <dbReference type="SAM" id="Coils"/>
    </source>
</evidence>
<comment type="caution">
    <text evidence="9">The sequence shown here is derived from an EMBL/GenBank/DDBJ whole genome shotgun (WGS) entry which is preliminary data.</text>
</comment>
<feature type="coiled-coil region" evidence="6">
    <location>
        <begin position="135"/>
        <end position="169"/>
    </location>
</feature>
<sequence>MDQKGSVSSWTRDQLEDQYLRLYDDFLTLKKHCCKQEERIKKMATKILRLASDRKSGAANNVWEDDYREQIENLERKNAALSQKLLLAQNQVNVQRQRVGSAPGMGRPLNRANVRTLVATPRDSRRRDSAATGALQTARMQNAALEQTIKKLSEHLQEREKTIGQLKEELLTKDASHRNDTQALLSQLTSKQRDTLKENIDLIRNQRELREKQLQITTLQARIHDFEADQTATKEANRKLVSEVERLTNEIALLEQKSIHMESTATSAAKDHLKVLELQNALDDVKRENQVLKESNEKLMANAFSGMSEQSWLRQEQKLRSQISQLEAMLRRQSSAKTGIASTTITPAPGMEEMSTRAQTVTTVASAPPARSNSVVSGGNEIFAGSVINKSTATTIAKAAGFNADELEEALMLLRERRSKLSHEGDVDLGFLTKVETSEAQDLGKRLHESEAAHADTIAELNKTRKLLSVQYRINKDYRAESAELSERLTALKSESEQRLIEYAKLLDIRAARIRQLEGQLEQKSYGTKSVKSIKSADMEGICAEEVLSSVHASMNASEPGRVENLIEIHVGQLSLSANAANQLLTGLVQSDSTTSGSALQDFGRLRLFLTWDFYDFETQATPVRNGMVADFNLTVQYPVNLDDFMLSYLHRGQCWIELHQSLDNQYRTVAKGQLNMALLLQTNDTTNALKNVDETVSRYHGQLDLYGADTGPAQCIGMIIGKLDYWIRLSVPMPQALRIYRERFRGLPRPQAHPSRSVTQRVESMSKTVPPTASDMQDSDSSENQLCIYITSASDLRARRPDCIPSPYFVYQFYDQPEQVSAVMEACTNAKFDHLQSYRVCMDEKLDQYIRTQQLTVYLIDNADPEEAASCLGAAQIPLLGLVARGANNGRLEGVFAVHPLASLSGPDQPNSIKAPSLTETNGQIHIKLYWQRPYAFGQPKGTNSALSGHSTAVDEENKEEVLAATTLQSVQSKPTTADHRLNKALELHKTVSMNEPTRPLGRLDPLIEVKQNGLEDATGPKRSHGTRNKSEKKGSNKRDMEDVPHAEPLVISTKKPSPEKSHDHSANDTAKKADPVRRTQKSPTESVDHERSIASPDQTSTEGSNFPKPMPRQKLGKTQSPEPPKADIQAVSKGQKETESKSLTIEATDNSSRKTPIGDIDEAHVQICLHRIKLTRKPVGWKDWSRMHRVFVEYRFLGFKEPFETTSCVMNGSTTMGDEQIYEAELNYSKTFDVDFAENYQRRQHLASYLLAEDPKRGQIQFVIVTEPTSPSQSSECEEIGVARVNVRHILLKGSEPVNEPIPIHPMESTEGSSKTEMNKNSTLGYLNVSIHCLAALRSTMNEMPGTPLTD</sequence>
<dbReference type="PANTHER" id="PTHR14240:SF1">
    <property type="entry name" value="PROTEIN FANTOM-RELATED"/>
    <property type="match status" value="1"/>
</dbReference>
<dbReference type="PROSITE" id="PS50004">
    <property type="entry name" value="C2"/>
    <property type="match status" value="1"/>
</dbReference>
<evidence type="ECO:0000259" key="8">
    <source>
        <dbReference type="PROSITE" id="PS50004"/>
    </source>
</evidence>
<comment type="subcellular location">
    <subcellularLocation>
        <location evidence="1">Cell projection</location>
        <location evidence="1">Cilium</location>
    </subcellularLocation>
</comment>
<feature type="region of interest" description="Disordered" evidence="7">
    <location>
        <begin position="1300"/>
        <end position="1319"/>
    </location>
</feature>
<dbReference type="GO" id="GO:0035869">
    <property type="term" value="C:ciliary transition zone"/>
    <property type="evidence" value="ECO:0007669"/>
    <property type="project" value="TreeGrafter"/>
</dbReference>
<name>A0A4E0RD86_FASHE</name>
<dbReference type="Proteomes" id="UP000230066">
    <property type="component" value="Unassembled WGS sequence"/>
</dbReference>
<feature type="coiled-coil region" evidence="6">
    <location>
        <begin position="193"/>
        <end position="336"/>
    </location>
</feature>
<dbReference type="EMBL" id="JXXN02001541">
    <property type="protein sequence ID" value="THD24555.1"/>
    <property type="molecule type" value="Genomic_DNA"/>
</dbReference>
<dbReference type="Gene3D" id="2.60.40.150">
    <property type="entry name" value="C2 domain"/>
    <property type="match status" value="3"/>
</dbReference>
<gene>
    <name evidence="9" type="ORF">D915_004761</name>
</gene>
<protein>
    <submittedName>
        <fullName evidence="9">Protein fantom</fullName>
    </submittedName>
</protein>
<evidence type="ECO:0000313" key="9">
    <source>
        <dbReference type="EMBL" id="THD24555.1"/>
    </source>
</evidence>
<feature type="compositionally biased region" description="Basic and acidic residues" evidence="7">
    <location>
        <begin position="1030"/>
        <end position="1047"/>
    </location>
</feature>
<dbReference type="SUPFAM" id="SSF49562">
    <property type="entry name" value="C2 domain (Calcium/lipid-binding domain, CaLB)"/>
    <property type="match status" value="2"/>
</dbReference>
<accession>A0A4E0RD86</accession>
<feature type="compositionally biased region" description="Polar residues" evidence="7">
    <location>
        <begin position="755"/>
        <end position="777"/>
    </location>
</feature>
<evidence type="ECO:0000256" key="5">
    <source>
        <dbReference type="ARBA" id="ARBA00023273"/>
    </source>
</evidence>
<keyword evidence="10" id="KW-1185">Reference proteome</keyword>
<evidence type="ECO:0000256" key="7">
    <source>
        <dbReference type="SAM" id="MobiDB-lite"/>
    </source>
</evidence>
<feature type="region of interest" description="Disordered" evidence="7">
    <location>
        <begin position="1014"/>
        <end position="1159"/>
    </location>
</feature>
<keyword evidence="4" id="KW-0969">Cilium</keyword>
<dbReference type="GO" id="GO:1905515">
    <property type="term" value="P:non-motile cilium assembly"/>
    <property type="evidence" value="ECO:0007669"/>
    <property type="project" value="TreeGrafter"/>
</dbReference>
<feature type="compositionally biased region" description="Polar residues" evidence="7">
    <location>
        <begin position="1143"/>
        <end position="1156"/>
    </location>
</feature>
<proteinExistence type="inferred from homology"/>
<feature type="coiled-coil region" evidence="6">
    <location>
        <begin position="64"/>
        <end position="91"/>
    </location>
</feature>
<feature type="domain" description="C2" evidence="8">
    <location>
        <begin position="768"/>
        <end position="893"/>
    </location>
</feature>
<feature type="compositionally biased region" description="Basic and acidic residues" evidence="7">
    <location>
        <begin position="1058"/>
        <end position="1079"/>
    </location>
</feature>
<dbReference type="GO" id="GO:0005856">
    <property type="term" value="C:cytoskeleton"/>
    <property type="evidence" value="ECO:0007669"/>
    <property type="project" value="UniProtKB-ARBA"/>
</dbReference>
<evidence type="ECO:0000256" key="2">
    <source>
        <dbReference type="ARBA" id="ARBA00006042"/>
    </source>
</evidence>
<evidence type="ECO:0000256" key="1">
    <source>
        <dbReference type="ARBA" id="ARBA00004138"/>
    </source>
</evidence>
<dbReference type="PANTHER" id="PTHR14240">
    <property type="entry name" value="RETINITIS PIGMENTOSA GTPASE REGULATOR-INTERACTING PROTEIN"/>
    <property type="match status" value="1"/>
</dbReference>
<feature type="compositionally biased region" description="Polar residues" evidence="7">
    <location>
        <begin position="1097"/>
        <end position="1106"/>
    </location>
</feature>
<dbReference type="InterPro" id="IPR031139">
    <property type="entry name" value="RPGRIP1_fam"/>
</dbReference>
<dbReference type="Pfam" id="PF18111">
    <property type="entry name" value="RPGR1_C"/>
    <property type="match status" value="1"/>
</dbReference>
<dbReference type="Pfam" id="PF11618">
    <property type="entry name" value="C2-C2_1"/>
    <property type="match status" value="2"/>
</dbReference>
<keyword evidence="3 6" id="KW-0175">Coiled coil</keyword>
<evidence type="ECO:0000256" key="3">
    <source>
        <dbReference type="ARBA" id="ARBA00023054"/>
    </source>
</evidence>
<feature type="region of interest" description="Disordered" evidence="7">
    <location>
        <begin position="749"/>
        <end position="780"/>
    </location>
</feature>
<dbReference type="InterPro" id="IPR000008">
    <property type="entry name" value="C2_dom"/>
</dbReference>
<dbReference type="InterPro" id="IPR041091">
    <property type="entry name" value="RPGRIP1_C"/>
</dbReference>
<organism evidence="9 10">
    <name type="scientific">Fasciola hepatica</name>
    <name type="common">Liver fluke</name>
    <dbReference type="NCBI Taxonomy" id="6192"/>
    <lineage>
        <taxon>Eukaryota</taxon>
        <taxon>Metazoa</taxon>
        <taxon>Spiralia</taxon>
        <taxon>Lophotrochozoa</taxon>
        <taxon>Platyhelminthes</taxon>
        <taxon>Trematoda</taxon>
        <taxon>Digenea</taxon>
        <taxon>Plagiorchiida</taxon>
        <taxon>Echinostomata</taxon>
        <taxon>Echinostomatoidea</taxon>
        <taxon>Fasciolidae</taxon>
        <taxon>Fasciola</taxon>
    </lineage>
</organism>
<reference evidence="9" key="1">
    <citation type="submission" date="2019-03" db="EMBL/GenBank/DDBJ databases">
        <title>Improved annotation for the trematode Fasciola hepatica.</title>
        <authorList>
            <person name="Choi Y.-J."/>
            <person name="Martin J."/>
            <person name="Mitreva M."/>
        </authorList>
    </citation>
    <scope>NUCLEOTIDE SEQUENCE [LARGE SCALE GENOMIC DNA]</scope>
</reference>
<dbReference type="InterPro" id="IPR021656">
    <property type="entry name" value="C2-C2_1"/>
</dbReference>
<comment type="similarity">
    <text evidence="2">Belongs to the RPGRIP1 family.</text>
</comment>
<evidence type="ECO:0000313" key="10">
    <source>
        <dbReference type="Proteomes" id="UP000230066"/>
    </source>
</evidence>
<dbReference type="InterPro" id="IPR035892">
    <property type="entry name" value="C2_domain_sf"/>
</dbReference>
<evidence type="ECO:0000256" key="4">
    <source>
        <dbReference type="ARBA" id="ARBA00023069"/>
    </source>
</evidence>